<evidence type="ECO:0000256" key="1">
    <source>
        <dbReference type="ARBA" id="ARBA00004479"/>
    </source>
</evidence>
<dbReference type="Proteomes" id="UP000694405">
    <property type="component" value="Chromosome 9"/>
</dbReference>
<accession>A0A8V5H8D1</accession>
<dbReference type="Ensembl" id="ENSMUNT00000032016.1">
    <property type="protein sequence ID" value="ENSMUNP00000031790.1"/>
    <property type="gene ID" value="ENSMUNG00000017037.1"/>
</dbReference>
<keyword evidence="4" id="KW-1133">Transmembrane helix</keyword>
<dbReference type="GO" id="GO:0030368">
    <property type="term" value="F:interleukin-17 receptor activity"/>
    <property type="evidence" value="ECO:0007669"/>
    <property type="project" value="InterPro"/>
</dbReference>
<feature type="domain" description="SEFIR" evidence="8">
    <location>
        <begin position="134"/>
        <end position="268"/>
    </location>
</feature>
<organism evidence="9 10">
    <name type="scientific">Melopsittacus undulatus</name>
    <name type="common">Budgerigar</name>
    <name type="synonym">Psittacus undulatus</name>
    <dbReference type="NCBI Taxonomy" id="13146"/>
    <lineage>
        <taxon>Eukaryota</taxon>
        <taxon>Metazoa</taxon>
        <taxon>Chordata</taxon>
        <taxon>Craniata</taxon>
        <taxon>Vertebrata</taxon>
        <taxon>Euteleostomi</taxon>
        <taxon>Archelosauria</taxon>
        <taxon>Archosauria</taxon>
        <taxon>Dinosauria</taxon>
        <taxon>Saurischia</taxon>
        <taxon>Theropoda</taxon>
        <taxon>Coelurosauria</taxon>
        <taxon>Aves</taxon>
        <taxon>Neognathae</taxon>
        <taxon>Neoaves</taxon>
        <taxon>Telluraves</taxon>
        <taxon>Australaves</taxon>
        <taxon>Psittaciformes</taxon>
        <taxon>Psittaculidae</taxon>
        <taxon>Melopsittacus</taxon>
    </lineage>
</organism>
<reference evidence="9" key="2">
    <citation type="submission" date="2025-08" db="UniProtKB">
        <authorList>
            <consortium name="Ensembl"/>
        </authorList>
    </citation>
    <scope>IDENTIFICATION</scope>
</reference>
<keyword evidence="10" id="KW-1185">Reference proteome</keyword>
<reference evidence="9" key="1">
    <citation type="submission" date="2020-03" db="EMBL/GenBank/DDBJ databases">
        <title>Melopsittacus undulatus (budgerigar) genome, bMelUnd1, maternal haplotype with Z.</title>
        <authorList>
            <person name="Gedman G."/>
            <person name="Mountcastle J."/>
            <person name="Haase B."/>
            <person name="Formenti G."/>
            <person name="Wright T."/>
            <person name="Apodaca J."/>
            <person name="Pelan S."/>
            <person name="Chow W."/>
            <person name="Rhie A."/>
            <person name="Howe K."/>
            <person name="Fedrigo O."/>
            <person name="Jarvis E.D."/>
        </authorList>
    </citation>
    <scope>NUCLEOTIDE SEQUENCE [LARGE SCALE GENOMIC DNA]</scope>
</reference>
<dbReference type="Gene3D" id="3.40.50.11530">
    <property type="match status" value="1"/>
</dbReference>
<evidence type="ECO:0000256" key="5">
    <source>
        <dbReference type="ARBA" id="ARBA00023136"/>
    </source>
</evidence>
<keyword evidence="2" id="KW-0812">Transmembrane</keyword>
<evidence type="ECO:0000259" key="8">
    <source>
        <dbReference type="Pfam" id="PF08357"/>
    </source>
</evidence>
<keyword evidence="5" id="KW-0472">Membrane</keyword>
<dbReference type="InterPro" id="IPR039465">
    <property type="entry name" value="IL-17_rcpt-like"/>
</dbReference>
<evidence type="ECO:0000313" key="9">
    <source>
        <dbReference type="Ensembl" id="ENSMUNP00000031790.1"/>
    </source>
</evidence>
<evidence type="ECO:0000256" key="6">
    <source>
        <dbReference type="ARBA" id="ARBA00023170"/>
    </source>
</evidence>
<name>A0A8V5H8D1_MELUD</name>
<evidence type="ECO:0000256" key="4">
    <source>
        <dbReference type="ARBA" id="ARBA00022989"/>
    </source>
</evidence>
<dbReference type="PANTHER" id="PTHR15583">
    <property type="entry name" value="INTERLEUKIN-17 RECEPTOR"/>
    <property type="match status" value="1"/>
</dbReference>
<proteinExistence type="predicted"/>
<keyword evidence="7" id="KW-0325">Glycoprotein</keyword>
<dbReference type="Pfam" id="PF08357">
    <property type="entry name" value="SEFIR"/>
    <property type="match status" value="1"/>
</dbReference>
<evidence type="ECO:0000256" key="3">
    <source>
        <dbReference type="ARBA" id="ARBA00022729"/>
    </source>
</evidence>
<sequence length="348" mass="36977">MWQWDSAGRSVRAAAGTHPQCVTCPQCVTGPCAHRSGTMRTAPRSRSGPAPYINVSVPGCAGAVWGWWVPWVLHGHHPCPTDQRARWVLAWMGVLLGAACLLFLLLLKKENIKAPLRGQRALLVHAVEPVAERAACALLASLRPLGLSVMAAPGGGSGAAAWGPLPWLHAQHHRALRGGDTIIILLSPAAVAAAHQWDADPSPGDVHTAAPCEAFAAALSCAVPALAAGNGRYVVARLEALVPVVPPVLRAAPAFALPTETMGFLQALAAPRWGGRWLEPYVAAVAEGLQRGWVWDGLVEEWMGSWDSWGGMRGNWTSSEWDDMEQGKSGEDAGKLDLLMGDRGELGW</sequence>
<keyword evidence="3" id="KW-0732">Signal</keyword>
<dbReference type="InterPro" id="IPR013568">
    <property type="entry name" value="SEFIR_dom"/>
</dbReference>
<comment type="subcellular location">
    <subcellularLocation>
        <location evidence="1">Membrane</location>
        <topology evidence="1">Single-pass type I membrane protein</topology>
    </subcellularLocation>
</comment>
<evidence type="ECO:0000313" key="10">
    <source>
        <dbReference type="Proteomes" id="UP000694405"/>
    </source>
</evidence>
<reference evidence="9" key="3">
    <citation type="submission" date="2025-09" db="UniProtKB">
        <authorList>
            <consortium name="Ensembl"/>
        </authorList>
    </citation>
    <scope>IDENTIFICATION</scope>
</reference>
<evidence type="ECO:0000256" key="7">
    <source>
        <dbReference type="ARBA" id="ARBA00023180"/>
    </source>
</evidence>
<dbReference type="AlphaFoldDB" id="A0A8V5H8D1"/>
<protein>
    <recommendedName>
        <fullName evidence="8">SEFIR domain-containing protein</fullName>
    </recommendedName>
</protein>
<keyword evidence="6" id="KW-0675">Receptor</keyword>
<dbReference type="GO" id="GO:0016020">
    <property type="term" value="C:membrane"/>
    <property type="evidence" value="ECO:0007669"/>
    <property type="project" value="UniProtKB-SubCell"/>
</dbReference>
<evidence type="ECO:0000256" key="2">
    <source>
        <dbReference type="ARBA" id="ARBA00022692"/>
    </source>
</evidence>
<dbReference type="PANTHER" id="PTHR15583:SF12">
    <property type="entry name" value="INTERLEUKIN-17 RECEPTOR C"/>
    <property type="match status" value="1"/>
</dbReference>